<comment type="subcellular location">
    <subcellularLocation>
        <location evidence="2">Secreted</location>
    </subcellularLocation>
</comment>
<evidence type="ECO:0000256" key="10">
    <source>
        <dbReference type="ARBA" id="ARBA00022696"/>
    </source>
</evidence>
<dbReference type="PROSITE" id="PS50998">
    <property type="entry name" value="GLA_2"/>
    <property type="match status" value="1"/>
</dbReference>
<comment type="caution">
    <text evidence="23">Lacks conserved residue(s) required for the propagation of feature annotation.</text>
</comment>
<dbReference type="PANTHER" id="PTHR24278:SF26">
    <property type="entry name" value="COAGULATION FACTOR VII"/>
    <property type="match status" value="1"/>
</dbReference>
<accession>A0A1S3WUA9</accession>
<evidence type="ECO:0000256" key="12">
    <source>
        <dbReference type="ARBA" id="ARBA00022737"/>
    </source>
</evidence>
<evidence type="ECO:0000256" key="3">
    <source>
        <dbReference type="ARBA" id="ARBA00012069"/>
    </source>
</evidence>
<feature type="domain" description="EGF-like" evidence="27">
    <location>
        <begin position="82"/>
        <end position="118"/>
    </location>
</feature>
<dbReference type="Pfam" id="PF00594">
    <property type="entry name" value="Gla"/>
    <property type="match status" value="1"/>
</dbReference>
<keyword evidence="10" id="KW-0356">Hemostasis</keyword>
<name>A0A1S3WUA9_ERIEU</name>
<keyword evidence="14 24" id="KW-0720">Serine protease</keyword>
<dbReference type="InterPro" id="IPR000294">
    <property type="entry name" value="GLA_domain"/>
</dbReference>
<evidence type="ECO:0000256" key="2">
    <source>
        <dbReference type="ARBA" id="ARBA00004613"/>
    </source>
</evidence>
<keyword evidence="9" id="KW-0165">Cleavage on pair of basic residues</keyword>
<evidence type="ECO:0000256" key="1">
    <source>
        <dbReference type="ARBA" id="ARBA00001355"/>
    </source>
</evidence>
<evidence type="ECO:0000256" key="16">
    <source>
        <dbReference type="ARBA" id="ARBA00023084"/>
    </source>
</evidence>
<evidence type="ECO:0000256" key="22">
    <source>
        <dbReference type="PIRSR" id="PIRSR001143-1"/>
    </source>
</evidence>
<dbReference type="InterPro" id="IPR009003">
    <property type="entry name" value="Peptidase_S1_PA"/>
</dbReference>
<keyword evidence="18 23" id="KW-1015">Disulfide bond</keyword>
<dbReference type="Gene3D" id="2.10.25.10">
    <property type="entry name" value="Laminin"/>
    <property type="match status" value="2"/>
</dbReference>
<evidence type="ECO:0000256" key="6">
    <source>
        <dbReference type="ARBA" id="ARBA00022525"/>
    </source>
</evidence>
<keyword evidence="8 24" id="KW-0645">Protease</keyword>
<keyword evidence="19" id="KW-0325">Glycoprotein</keyword>
<dbReference type="PANTHER" id="PTHR24278">
    <property type="entry name" value="COAGULATION FACTOR"/>
    <property type="match status" value="1"/>
</dbReference>
<evidence type="ECO:0000256" key="11">
    <source>
        <dbReference type="ARBA" id="ARBA00022729"/>
    </source>
</evidence>
<dbReference type="OrthoDB" id="10004439at2759"/>
<evidence type="ECO:0000256" key="18">
    <source>
        <dbReference type="ARBA" id="ARBA00023157"/>
    </source>
</evidence>
<evidence type="ECO:0000256" key="23">
    <source>
        <dbReference type="PROSITE-ProRule" id="PRU00076"/>
    </source>
</evidence>
<dbReference type="InterPro" id="IPR018097">
    <property type="entry name" value="EGF_Ca-bd_CS"/>
</dbReference>
<dbReference type="InterPro" id="IPR018114">
    <property type="entry name" value="TRYPSIN_HIS"/>
</dbReference>
<dbReference type="Gene3D" id="2.40.10.10">
    <property type="entry name" value="Trypsin-like serine proteases"/>
    <property type="match status" value="2"/>
</dbReference>
<protein>
    <recommendedName>
        <fullName evidence="4">Coagulation factor VII</fullName>
        <ecNumber evidence="3">3.4.21.21</ecNumber>
    </recommendedName>
    <alternativeName>
        <fullName evidence="20">Serum prothrombin conversion accelerator</fullName>
    </alternativeName>
</protein>
<evidence type="ECO:0000256" key="20">
    <source>
        <dbReference type="ARBA" id="ARBA00030307"/>
    </source>
</evidence>
<keyword evidence="7 23" id="KW-0245">EGF-like domain</keyword>
<dbReference type="PRINTS" id="PR00010">
    <property type="entry name" value="EGFBLOOD"/>
</dbReference>
<sequence length="483" mass="52516">MATLGLLCLLLGWQGSLAAVFLPQEQATQVLWRLKRANSFLEELRAGSLERECREEQCSFEEAQEIFRSPERTRQFWASYTDGDQCASNPCQNGGSCEDQLKAYVCFCLEDFEGRNCERNKKDQLVCANENGGCEQYCQDHEEGSRTCHCHQDYVLQADGQTCTPRVPFPCGKIPILEKRDRAGPQGRIVGGVECPKGECPWQAALKMNGRVLCGGSLLAPDWVVSAAHCFDGYSGRGNLTVVLGEHDLLEVEGQEQERPVTQVIIPDAYVRGRTDHDVALLQLGQPAVLGTWVSPLCLPTSPFAEATLARVRLSAVSGWGQLLERGATARVLMAVWVPRLMSQDCLQRSLKAARAPALTPNMFCAGYSDGSKDACQGDSGGPHATPFRSTWYLTGVVSWGQGCAAVGHFGVYTRVSRYTDWLTRLMAAGGLPSQGEVLLRAPLGPLSPPAPLSPSPSPPMTRVPARDLGPLPDALTTSYPGN</sequence>
<dbReference type="Gene3D" id="4.10.740.10">
    <property type="entry name" value="Coagulation Factor IX"/>
    <property type="match status" value="1"/>
</dbReference>
<keyword evidence="30" id="KW-1185">Reference proteome</keyword>
<dbReference type="SUPFAM" id="SSF57196">
    <property type="entry name" value="EGF/Laminin"/>
    <property type="match status" value="1"/>
</dbReference>
<dbReference type="InterPro" id="IPR017857">
    <property type="entry name" value="Coagulation_fac-like_Gla_dom"/>
</dbReference>
<dbReference type="InParanoid" id="A0A1S3WUA9"/>
<evidence type="ECO:0000256" key="5">
    <source>
        <dbReference type="ARBA" id="ARBA00022479"/>
    </source>
</evidence>
<gene>
    <name evidence="31" type="primary">F7</name>
</gene>
<evidence type="ECO:0000256" key="26">
    <source>
        <dbReference type="SAM" id="SignalP"/>
    </source>
</evidence>
<dbReference type="GO" id="GO:0006508">
    <property type="term" value="P:proteolysis"/>
    <property type="evidence" value="ECO:0007669"/>
    <property type="project" value="UniProtKB-KW"/>
</dbReference>
<organism evidence="30 31">
    <name type="scientific">Erinaceus europaeus</name>
    <name type="common">Western European hedgehog</name>
    <dbReference type="NCBI Taxonomy" id="9365"/>
    <lineage>
        <taxon>Eukaryota</taxon>
        <taxon>Metazoa</taxon>
        <taxon>Chordata</taxon>
        <taxon>Craniata</taxon>
        <taxon>Vertebrata</taxon>
        <taxon>Euteleostomi</taxon>
        <taxon>Mammalia</taxon>
        <taxon>Eutheria</taxon>
        <taxon>Laurasiatheria</taxon>
        <taxon>Eulipotyphla</taxon>
        <taxon>Erinaceidae</taxon>
        <taxon>Erinaceinae</taxon>
        <taxon>Erinaceus</taxon>
    </lineage>
</organism>
<evidence type="ECO:0000256" key="15">
    <source>
        <dbReference type="ARBA" id="ARBA00022837"/>
    </source>
</evidence>
<evidence type="ECO:0000256" key="8">
    <source>
        <dbReference type="ARBA" id="ARBA00022670"/>
    </source>
</evidence>
<evidence type="ECO:0000256" key="14">
    <source>
        <dbReference type="ARBA" id="ARBA00022825"/>
    </source>
</evidence>
<feature type="domain" description="Gla" evidence="29">
    <location>
        <begin position="36"/>
        <end position="82"/>
    </location>
</feature>
<dbReference type="CDD" id="cd00054">
    <property type="entry name" value="EGF_CA"/>
    <property type="match status" value="1"/>
</dbReference>
<dbReference type="InterPro" id="IPR050442">
    <property type="entry name" value="Peptidase_S1_coag_factors"/>
</dbReference>
<keyword evidence="13 24" id="KW-0378">Hydrolase</keyword>
<evidence type="ECO:0000313" key="30">
    <source>
        <dbReference type="Proteomes" id="UP001652624"/>
    </source>
</evidence>
<feature type="domain" description="Peptidase S1" evidence="28">
    <location>
        <begin position="189"/>
        <end position="428"/>
    </location>
</feature>
<dbReference type="GeneID" id="107523413"/>
<evidence type="ECO:0000256" key="17">
    <source>
        <dbReference type="ARBA" id="ARBA00023145"/>
    </source>
</evidence>
<dbReference type="PRINTS" id="PR00001">
    <property type="entry name" value="GLABLOOD"/>
</dbReference>
<keyword evidence="17" id="KW-0865">Zymogen</keyword>
<dbReference type="Pfam" id="PF00008">
    <property type="entry name" value="EGF"/>
    <property type="match status" value="1"/>
</dbReference>
<dbReference type="PROSITE" id="PS01187">
    <property type="entry name" value="EGF_CA"/>
    <property type="match status" value="1"/>
</dbReference>
<feature type="region of interest" description="Disordered" evidence="25">
    <location>
        <begin position="446"/>
        <end position="483"/>
    </location>
</feature>
<dbReference type="PROSITE" id="PS00134">
    <property type="entry name" value="TRYPSIN_HIS"/>
    <property type="match status" value="1"/>
</dbReference>
<keyword evidence="5" id="KW-0301">Gamma-carboxyglutamic acid</keyword>
<dbReference type="SUPFAM" id="SSF57630">
    <property type="entry name" value="GLA-domain"/>
    <property type="match status" value="1"/>
</dbReference>
<dbReference type="PROSITE" id="PS50026">
    <property type="entry name" value="EGF_3"/>
    <property type="match status" value="1"/>
</dbReference>
<dbReference type="PROSITE" id="PS00010">
    <property type="entry name" value="ASX_HYDROXYL"/>
    <property type="match status" value="1"/>
</dbReference>
<dbReference type="InterPro" id="IPR000742">
    <property type="entry name" value="EGF"/>
</dbReference>
<evidence type="ECO:0000313" key="31">
    <source>
        <dbReference type="RefSeq" id="XP_016049951.2"/>
    </source>
</evidence>
<dbReference type="InterPro" id="IPR012224">
    <property type="entry name" value="Pept_S1A_FX"/>
</dbReference>
<dbReference type="FunCoup" id="A0A1S3WUA9">
    <property type="interactions" value="116"/>
</dbReference>
<dbReference type="PROSITE" id="PS50240">
    <property type="entry name" value="TRYPSIN_DOM"/>
    <property type="match status" value="1"/>
</dbReference>
<keyword evidence="11 26" id="KW-0732">Signal</keyword>
<dbReference type="SMART" id="SM00181">
    <property type="entry name" value="EGF"/>
    <property type="match status" value="2"/>
</dbReference>
<dbReference type="GO" id="GO:0005509">
    <property type="term" value="F:calcium ion binding"/>
    <property type="evidence" value="ECO:0007669"/>
    <property type="project" value="InterPro"/>
</dbReference>
<dbReference type="SUPFAM" id="SSF50494">
    <property type="entry name" value="Trypsin-like serine proteases"/>
    <property type="match status" value="1"/>
</dbReference>
<keyword evidence="15" id="KW-0106">Calcium</keyword>
<dbReference type="PROSITE" id="PS00135">
    <property type="entry name" value="TRYPSIN_SER"/>
    <property type="match status" value="1"/>
</dbReference>
<dbReference type="RefSeq" id="XP_016049951.2">
    <property type="nucleotide sequence ID" value="XM_016194465.2"/>
</dbReference>
<evidence type="ECO:0000256" key="9">
    <source>
        <dbReference type="ARBA" id="ARBA00022685"/>
    </source>
</evidence>
<comment type="catalytic activity">
    <reaction evidence="1">
        <text>Selective cleavage of Arg-|-Ile bond in factor X to form factor Xa.</text>
        <dbReference type="EC" id="3.4.21.21"/>
    </reaction>
</comment>
<reference evidence="31" key="1">
    <citation type="submission" date="2025-08" db="UniProtKB">
        <authorList>
            <consortium name="RefSeq"/>
        </authorList>
    </citation>
    <scope>IDENTIFICATION</scope>
</reference>
<dbReference type="Pfam" id="PF14670">
    <property type="entry name" value="FXa_inhibition"/>
    <property type="match status" value="1"/>
</dbReference>
<feature type="compositionally biased region" description="Pro residues" evidence="25">
    <location>
        <begin position="446"/>
        <end position="462"/>
    </location>
</feature>
<comment type="function">
    <text evidence="21">Initiates the extrinsic pathway of blood coagulation. Serine protease that circulates in the blood in a zymogen form. Factor VII is converted to factor VIIa by factor Xa, factor XIIa, factor IXa, or thrombin by minor proteolysis. In the presence of tissue factor and calcium ions, factor VIIa then converts factor X to factor Xa by limited proteolysis. Factor VIIa also converts factor IX to factor IXa in the presence of tissue factor and calcium.</text>
</comment>
<feature type="chain" id="PRO_5045742484" description="Coagulation factor VII" evidence="26">
    <location>
        <begin position="19"/>
        <end position="483"/>
    </location>
</feature>
<evidence type="ECO:0000256" key="19">
    <source>
        <dbReference type="ARBA" id="ARBA00023180"/>
    </source>
</evidence>
<dbReference type="PRINTS" id="PR00722">
    <property type="entry name" value="CHYMOTRYPSIN"/>
</dbReference>
<evidence type="ECO:0000256" key="4">
    <source>
        <dbReference type="ARBA" id="ARBA00015530"/>
    </source>
</evidence>
<keyword evidence="12" id="KW-0677">Repeat</keyword>
<proteinExistence type="predicted"/>
<dbReference type="InterPro" id="IPR000152">
    <property type="entry name" value="EGF-type_Asp/Asn_hydroxyl_site"/>
</dbReference>
<dbReference type="Pfam" id="PF00089">
    <property type="entry name" value="Trypsin"/>
    <property type="match status" value="1"/>
</dbReference>
<feature type="active site" description="Charge relay system" evidence="22">
    <location>
        <position position="229"/>
    </location>
</feature>
<evidence type="ECO:0000256" key="13">
    <source>
        <dbReference type="ARBA" id="ARBA00022801"/>
    </source>
</evidence>
<dbReference type="InterPro" id="IPR001881">
    <property type="entry name" value="EGF-like_Ca-bd_dom"/>
</dbReference>
<dbReference type="SMART" id="SM00069">
    <property type="entry name" value="GLA"/>
    <property type="match status" value="1"/>
</dbReference>
<dbReference type="InterPro" id="IPR033116">
    <property type="entry name" value="TRYPSIN_SER"/>
</dbReference>
<evidence type="ECO:0000259" key="28">
    <source>
        <dbReference type="PROSITE" id="PS50240"/>
    </source>
</evidence>
<evidence type="ECO:0000256" key="24">
    <source>
        <dbReference type="RuleBase" id="RU363034"/>
    </source>
</evidence>
<dbReference type="PROSITE" id="PS00022">
    <property type="entry name" value="EGF_1"/>
    <property type="match status" value="1"/>
</dbReference>
<dbReference type="SMART" id="SM00179">
    <property type="entry name" value="EGF_CA"/>
    <property type="match status" value="1"/>
</dbReference>
<dbReference type="SMART" id="SM00020">
    <property type="entry name" value="Tryp_SPc"/>
    <property type="match status" value="1"/>
</dbReference>
<keyword evidence="6" id="KW-0964">Secreted</keyword>
<dbReference type="InterPro" id="IPR043504">
    <property type="entry name" value="Peptidase_S1_PA_chymotrypsin"/>
</dbReference>
<feature type="active site" description="Charge relay system" evidence="22">
    <location>
        <position position="380"/>
    </location>
</feature>
<dbReference type="GO" id="GO:0005615">
    <property type="term" value="C:extracellular space"/>
    <property type="evidence" value="ECO:0007669"/>
    <property type="project" value="TreeGrafter"/>
</dbReference>
<evidence type="ECO:0000256" key="25">
    <source>
        <dbReference type="SAM" id="MobiDB-lite"/>
    </source>
</evidence>
<dbReference type="CDD" id="cd00190">
    <property type="entry name" value="Tryp_SPc"/>
    <property type="match status" value="1"/>
</dbReference>
<dbReference type="PIRSF" id="PIRSF001143">
    <property type="entry name" value="Factor_X"/>
    <property type="match status" value="1"/>
</dbReference>
<dbReference type="GO" id="GO:0004252">
    <property type="term" value="F:serine-type endopeptidase activity"/>
    <property type="evidence" value="ECO:0007669"/>
    <property type="project" value="UniProtKB-EC"/>
</dbReference>
<keyword evidence="16" id="KW-0094">Blood coagulation</keyword>
<dbReference type="Proteomes" id="UP001652624">
    <property type="component" value="Chromosome 5"/>
</dbReference>
<dbReference type="InterPro" id="IPR001314">
    <property type="entry name" value="Peptidase_S1A"/>
</dbReference>
<feature type="signal peptide" evidence="26">
    <location>
        <begin position="1"/>
        <end position="18"/>
    </location>
</feature>
<dbReference type="InterPro" id="IPR035972">
    <property type="entry name" value="GLA-like_dom_SF"/>
</dbReference>
<evidence type="ECO:0000256" key="21">
    <source>
        <dbReference type="ARBA" id="ARBA00056668"/>
    </source>
</evidence>
<evidence type="ECO:0000259" key="27">
    <source>
        <dbReference type="PROSITE" id="PS50026"/>
    </source>
</evidence>
<dbReference type="PROSITE" id="PS00011">
    <property type="entry name" value="GLA_1"/>
    <property type="match status" value="1"/>
</dbReference>
<evidence type="ECO:0000259" key="29">
    <source>
        <dbReference type="PROSITE" id="PS50998"/>
    </source>
</evidence>
<dbReference type="EC" id="3.4.21.21" evidence="3"/>
<dbReference type="GO" id="GO:0007596">
    <property type="term" value="P:blood coagulation"/>
    <property type="evidence" value="ECO:0007669"/>
    <property type="project" value="UniProtKB-KW"/>
</dbReference>
<dbReference type="InterPro" id="IPR001254">
    <property type="entry name" value="Trypsin_dom"/>
</dbReference>
<feature type="disulfide bond" evidence="23">
    <location>
        <begin position="108"/>
        <end position="117"/>
    </location>
</feature>
<feature type="active site" description="Charge relay system" evidence="22">
    <location>
        <position position="278"/>
    </location>
</feature>
<dbReference type="CTD" id="2155"/>
<evidence type="ECO:0000256" key="7">
    <source>
        <dbReference type="ARBA" id="ARBA00022536"/>
    </source>
</evidence>
<dbReference type="AlphaFoldDB" id="A0A1S3WUA9"/>